<gene>
    <name evidence="7" type="primary">AKR1</name>
    <name evidence="7" type="ORF">OHK93_008237</name>
</gene>
<dbReference type="InterPro" id="IPR036770">
    <property type="entry name" value="Ankyrin_rpt-contain_sf"/>
</dbReference>
<dbReference type="AlphaFoldDB" id="A0AA43QRC5"/>
<feature type="transmembrane region" description="Helical" evidence="6">
    <location>
        <begin position="301"/>
        <end position="320"/>
    </location>
</feature>
<feature type="transmembrane region" description="Helical" evidence="6">
    <location>
        <begin position="332"/>
        <end position="350"/>
    </location>
</feature>
<organism evidence="7 8">
    <name type="scientific">Ramalina farinacea</name>
    <dbReference type="NCBI Taxonomy" id="258253"/>
    <lineage>
        <taxon>Eukaryota</taxon>
        <taxon>Fungi</taxon>
        <taxon>Dikarya</taxon>
        <taxon>Ascomycota</taxon>
        <taxon>Pezizomycotina</taxon>
        <taxon>Lecanoromycetes</taxon>
        <taxon>OSLEUM clade</taxon>
        <taxon>Lecanoromycetidae</taxon>
        <taxon>Lecanorales</taxon>
        <taxon>Lecanorineae</taxon>
        <taxon>Ramalinaceae</taxon>
        <taxon>Ramalina</taxon>
    </lineage>
</organism>
<dbReference type="Proteomes" id="UP001161017">
    <property type="component" value="Unassembled WGS sequence"/>
</dbReference>
<dbReference type="PRINTS" id="PR01415">
    <property type="entry name" value="ANKYRIN"/>
</dbReference>
<comment type="caution">
    <text evidence="7">The sequence shown here is derived from an EMBL/GenBank/DDBJ whole genome shotgun (WGS) entry which is preliminary data.</text>
</comment>
<accession>A0AA43QRC5</accession>
<feature type="region of interest" description="Disordered" evidence="5">
    <location>
        <begin position="582"/>
        <end position="606"/>
    </location>
</feature>
<keyword evidence="6" id="KW-0472">Membrane</keyword>
<protein>
    <recommendedName>
        <fullName evidence="1">protein S-acyltransferase</fullName>
        <ecNumber evidence="1">2.3.1.225</ecNumber>
    </recommendedName>
</protein>
<evidence type="ECO:0000256" key="1">
    <source>
        <dbReference type="ARBA" id="ARBA00012210"/>
    </source>
</evidence>
<evidence type="ECO:0000313" key="7">
    <source>
        <dbReference type="EMBL" id="MDI1488960.1"/>
    </source>
</evidence>
<evidence type="ECO:0000313" key="8">
    <source>
        <dbReference type="Proteomes" id="UP001161017"/>
    </source>
</evidence>
<proteinExistence type="predicted"/>
<dbReference type="PANTHER" id="PTHR24161">
    <property type="entry name" value="ANK_REP_REGION DOMAIN-CONTAINING PROTEIN-RELATED"/>
    <property type="match status" value="1"/>
</dbReference>
<feature type="transmembrane region" description="Helical" evidence="6">
    <location>
        <begin position="422"/>
        <end position="445"/>
    </location>
</feature>
<dbReference type="SUPFAM" id="SSF48403">
    <property type="entry name" value="Ankyrin repeat"/>
    <property type="match status" value="1"/>
</dbReference>
<evidence type="ECO:0000256" key="5">
    <source>
        <dbReference type="SAM" id="MobiDB-lite"/>
    </source>
</evidence>
<keyword evidence="8" id="KW-1185">Reference proteome</keyword>
<dbReference type="Gene3D" id="1.25.40.20">
    <property type="entry name" value="Ankyrin repeat-containing domain"/>
    <property type="match status" value="1"/>
</dbReference>
<evidence type="ECO:0000256" key="4">
    <source>
        <dbReference type="PROSITE-ProRule" id="PRU00023"/>
    </source>
</evidence>
<dbReference type="PANTHER" id="PTHR24161:SF85">
    <property type="entry name" value="PALMITOYLTRANSFERASE HIP14"/>
    <property type="match status" value="1"/>
</dbReference>
<name>A0AA43QRC5_9LECA</name>
<feature type="transmembrane region" description="Helical" evidence="6">
    <location>
        <begin position="272"/>
        <end position="295"/>
    </location>
</feature>
<dbReference type="Pfam" id="PF13637">
    <property type="entry name" value="Ank_4"/>
    <property type="match status" value="1"/>
</dbReference>
<keyword evidence="7" id="KW-0012">Acyltransferase</keyword>
<feature type="repeat" description="ANK" evidence="4">
    <location>
        <begin position="54"/>
        <end position="86"/>
    </location>
</feature>
<dbReference type="Pfam" id="PF12796">
    <property type="entry name" value="Ank_2"/>
    <property type="match status" value="1"/>
</dbReference>
<keyword evidence="3 4" id="KW-0040">ANK repeat</keyword>
<dbReference type="GO" id="GO:0019706">
    <property type="term" value="F:protein-cysteine S-palmitoyltransferase activity"/>
    <property type="evidence" value="ECO:0007669"/>
    <property type="project" value="UniProtKB-EC"/>
</dbReference>
<dbReference type="PROSITE" id="PS50088">
    <property type="entry name" value="ANK_REPEAT"/>
    <property type="match status" value="3"/>
</dbReference>
<dbReference type="SMART" id="SM00248">
    <property type="entry name" value="ANK"/>
    <property type="match status" value="5"/>
</dbReference>
<dbReference type="EMBL" id="JAPUFD010000008">
    <property type="protein sequence ID" value="MDI1488960.1"/>
    <property type="molecule type" value="Genomic_DNA"/>
</dbReference>
<dbReference type="EC" id="2.3.1.225" evidence="1"/>
<reference evidence="7" key="1">
    <citation type="journal article" date="2023" name="Genome Biol. Evol.">
        <title>First Whole Genome Sequence and Flow Cytometry Genome Size Data for the Lichen-Forming Fungus Ramalina farinacea (Ascomycota).</title>
        <authorList>
            <person name="Llewellyn T."/>
            <person name="Mian S."/>
            <person name="Hill R."/>
            <person name="Leitch I.J."/>
            <person name="Gaya E."/>
        </authorList>
    </citation>
    <scope>NUCLEOTIDE SEQUENCE</scope>
    <source>
        <strain evidence="7">LIQ254RAFAR</strain>
    </source>
</reference>
<dbReference type="PROSITE" id="PS50297">
    <property type="entry name" value="ANK_REP_REGION"/>
    <property type="match status" value="3"/>
</dbReference>
<keyword evidence="6" id="KW-0812">Transmembrane</keyword>
<feature type="repeat" description="ANK" evidence="4">
    <location>
        <begin position="187"/>
        <end position="219"/>
    </location>
</feature>
<evidence type="ECO:0000256" key="3">
    <source>
        <dbReference type="ARBA" id="ARBA00023043"/>
    </source>
</evidence>
<evidence type="ECO:0000256" key="6">
    <source>
        <dbReference type="SAM" id="Phobius"/>
    </source>
</evidence>
<feature type="region of interest" description="Disordered" evidence="5">
    <location>
        <begin position="479"/>
        <end position="504"/>
    </location>
</feature>
<keyword evidence="7" id="KW-0808">Transferase</keyword>
<feature type="repeat" description="ANK" evidence="4">
    <location>
        <begin position="154"/>
        <end position="186"/>
    </location>
</feature>
<dbReference type="InterPro" id="IPR002110">
    <property type="entry name" value="Ankyrin_rpt"/>
</dbReference>
<evidence type="ECO:0000256" key="2">
    <source>
        <dbReference type="ARBA" id="ARBA00022737"/>
    </source>
</evidence>
<feature type="compositionally biased region" description="Low complexity" evidence="5">
    <location>
        <begin position="485"/>
        <end position="497"/>
    </location>
</feature>
<keyword evidence="6" id="KW-1133">Transmembrane helix</keyword>
<keyword evidence="2" id="KW-0677">Repeat</keyword>
<sequence length="606" mass="67340">MSESKPHENGSLSKAEDKLPLHEDVMQLARLGEIGPIQKLFDDGKYDANFKDEEGITPLHWAAINNHYALCKYLIERGADVNAKGGESVATPTMWAVQRCHIYIVHLLLQNGADPLLTDVQGYNMLHLATFDGNVFLLLILLHQNIPVDGPDPSGHTCLMWAAYKGFAACVDLLLQWGASVNMKDEKGFTALHWALVKGNSHCISKLIEFGSDRFAETEDGKTPALVALEMKSRGPWHRALREHGFNPDGTVKQLPLPFTSFLRTRTFHSRFFFLCPFFLIILVFSILSKLVIFISLPLSIFLAFSLQWVAQQVLLWAPADMNHIQRTHKMFNLLFAISFALCTYFYTMAMTEDPGYVPKLSSRTSQKAVVDDLIGTPSLSLCSKLNSADIDSIPPPEDSTCNLLPESVCSYVLRDNLTVVLAIWAAIQLTWVTMLIFTQLFLIARAQTTWESMRGNTHHMSAPREVITSAVMAGSTSMEGAQISGPGSAPVPAGPGTTNAPRKREGCFEQWKKLLGLDTFVATASGRATKRRNPYSRGVVTNCRDFWCDPAPYFRKRENGAAMLDGDVVNYTMIYEAPPRTRTRRNRDDDGGGGIYHSVGAEESV</sequence>